<organism evidence="5 6">
    <name type="scientific">Pseudarthrobacter siccitolerans</name>
    <dbReference type="NCBI Taxonomy" id="861266"/>
    <lineage>
        <taxon>Bacteria</taxon>
        <taxon>Bacillati</taxon>
        <taxon>Actinomycetota</taxon>
        <taxon>Actinomycetes</taxon>
        <taxon>Micrococcales</taxon>
        <taxon>Micrococcaceae</taxon>
        <taxon>Pseudarthrobacter</taxon>
    </lineage>
</organism>
<dbReference type="SUPFAM" id="SSF63380">
    <property type="entry name" value="Riboflavin synthase domain-like"/>
    <property type="match status" value="1"/>
</dbReference>
<keyword evidence="6" id="KW-1185">Reference proteome</keyword>
<reference evidence="5 6" key="1">
    <citation type="submission" date="2023-07" db="EMBL/GenBank/DDBJ databases">
        <title>Comparative genomics of wheat-associated soil bacteria to identify genetic determinants of phenazine resistance.</title>
        <authorList>
            <person name="Mouncey N."/>
        </authorList>
    </citation>
    <scope>NUCLEOTIDE SEQUENCE [LARGE SCALE GENOMIC DNA]</scope>
    <source>
        <strain evidence="5 6">W1I3</strain>
    </source>
</reference>
<dbReference type="InterPro" id="IPR017938">
    <property type="entry name" value="Riboflavin_synthase-like_b-brl"/>
</dbReference>
<comment type="cofactor">
    <cofactor evidence="1">
        <name>FAD</name>
        <dbReference type="ChEBI" id="CHEBI:57692"/>
    </cofactor>
</comment>
<dbReference type="PROSITE" id="PS51384">
    <property type="entry name" value="FAD_FR"/>
    <property type="match status" value="1"/>
</dbReference>
<dbReference type="PANTHER" id="PTHR47354">
    <property type="entry name" value="NADH OXIDOREDUCTASE HCR"/>
    <property type="match status" value="1"/>
</dbReference>
<dbReference type="Gene3D" id="2.40.30.10">
    <property type="entry name" value="Translation factors"/>
    <property type="match status" value="1"/>
</dbReference>
<dbReference type="InterPro" id="IPR039261">
    <property type="entry name" value="FNR_nucleotide-bd"/>
</dbReference>
<dbReference type="InterPro" id="IPR017927">
    <property type="entry name" value="FAD-bd_FR_type"/>
</dbReference>
<dbReference type="RefSeq" id="WP_306638471.1">
    <property type="nucleotide sequence ID" value="NZ_JAUSXB010000001.1"/>
</dbReference>
<evidence type="ECO:0000313" key="6">
    <source>
        <dbReference type="Proteomes" id="UP001236806"/>
    </source>
</evidence>
<gene>
    <name evidence="5" type="ORF">QFZ36_003668</name>
</gene>
<evidence type="ECO:0000256" key="1">
    <source>
        <dbReference type="ARBA" id="ARBA00001974"/>
    </source>
</evidence>
<dbReference type="InterPro" id="IPR050415">
    <property type="entry name" value="MRET"/>
</dbReference>
<keyword evidence="3" id="KW-0411">Iron-sulfur</keyword>
<dbReference type="PANTHER" id="PTHR47354:SF5">
    <property type="entry name" value="PROTEIN RFBI"/>
    <property type="match status" value="1"/>
</dbReference>
<keyword evidence="2" id="KW-0408">Iron</keyword>
<keyword evidence="2" id="KW-0001">2Fe-2S</keyword>
<evidence type="ECO:0000259" key="4">
    <source>
        <dbReference type="PROSITE" id="PS51384"/>
    </source>
</evidence>
<dbReference type="EMBL" id="JAUSXB010000001">
    <property type="protein sequence ID" value="MDQ0676107.1"/>
    <property type="molecule type" value="Genomic_DNA"/>
</dbReference>
<dbReference type="CDD" id="cd06217">
    <property type="entry name" value="FNR_iron_sulfur_binding_3"/>
    <property type="match status" value="1"/>
</dbReference>
<dbReference type="Pfam" id="PF00175">
    <property type="entry name" value="NAD_binding_1"/>
    <property type="match status" value="1"/>
</dbReference>
<dbReference type="Gene3D" id="3.40.50.80">
    <property type="entry name" value="Nucleotide-binding domain of ferredoxin-NADP reductase (FNR) module"/>
    <property type="match status" value="1"/>
</dbReference>
<evidence type="ECO:0000256" key="2">
    <source>
        <dbReference type="ARBA" id="ARBA00022714"/>
    </source>
</evidence>
<protein>
    <submittedName>
        <fullName evidence="5">Ferredoxin-NADP reductase</fullName>
    </submittedName>
</protein>
<comment type="caution">
    <text evidence="5">The sequence shown here is derived from an EMBL/GenBank/DDBJ whole genome shotgun (WGS) entry which is preliminary data.</text>
</comment>
<dbReference type="Pfam" id="PF00970">
    <property type="entry name" value="FAD_binding_6"/>
    <property type="match status" value="1"/>
</dbReference>
<dbReference type="InterPro" id="IPR008333">
    <property type="entry name" value="Cbr1-like_FAD-bd_dom"/>
</dbReference>
<proteinExistence type="predicted"/>
<accession>A0ABU0PQ51</accession>
<name>A0ABU0PQ51_9MICC</name>
<feature type="domain" description="FAD-binding FR-type" evidence="4">
    <location>
        <begin position="13"/>
        <end position="114"/>
    </location>
</feature>
<sequence>MKSGIHEAGPVSGLWRVAEVVSRVPESETARTIGLRVGGLMGNLAGQHIDIRLTAEDGYSAVRSYSVATAGMDELLEITVDELPDGEVSPYLVRDVAIGDQLEIRGPVGGWFVWRPTDTNPVQLIAGGSGIVPLMSMIRAHEASENPSQFRLLYSLKSPAAGFYRDELLTLSRESPKLTVDYVYTREAPPGWQTAPKRLTAEVLLASILPADPAPDTFICGQTVFVETVAEWLVEAGYPAASIKTERFGGTGGTQ</sequence>
<dbReference type="PRINTS" id="PR00406">
    <property type="entry name" value="CYTB5RDTASE"/>
</dbReference>
<dbReference type="Proteomes" id="UP001236806">
    <property type="component" value="Unassembled WGS sequence"/>
</dbReference>
<dbReference type="SUPFAM" id="SSF52343">
    <property type="entry name" value="Ferredoxin reductase-like, C-terminal NADP-linked domain"/>
    <property type="match status" value="1"/>
</dbReference>
<evidence type="ECO:0000256" key="3">
    <source>
        <dbReference type="ARBA" id="ARBA00023014"/>
    </source>
</evidence>
<keyword evidence="2" id="KW-0479">Metal-binding</keyword>
<evidence type="ECO:0000313" key="5">
    <source>
        <dbReference type="EMBL" id="MDQ0676107.1"/>
    </source>
</evidence>
<dbReference type="InterPro" id="IPR001433">
    <property type="entry name" value="OxRdtase_FAD/NAD-bd"/>
</dbReference>